<sequence length="357" mass="38782">MASTVPAKSQPLHNFSLSHLKWKGNHQRPRSASSSAARLSASGSPHRSPPFSHDSPPRRQSLNSPLRSAADSVAASSPSRHAAMLGGEDSAASPMLHGDGADELTAPLLNQSPVRGNGTGKLESCVKSSKPLIEYRRHSRSSVSSGVKNGAFTSSPDRDERKLKGAGAGAGVEAEAENNESRSSKFLIKIRQKASKFAEEIQPEEEGKAEVKVQDNEVQDEGKLLASFDDDEPLQKTWNFRPRKPIRPSLNLNGSGFKNNGSTVQHAKRAQSPQVNPNSGNRSENQKKEKRKIGFTLALSREEIEEDLFALLGSKPSRRPKKRSKTVQKLMDNVFPGAWLQSITADSYKVSEHPGKA</sequence>
<proteinExistence type="predicted"/>
<feature type="compositionally biased region" description="Polar residues" evidence="1">
    <location>
        <begin position="1"/>
        <end position="17"/>
    </location>
</feature>
<dbReference type="AlphaFoldDB" id="A0A6P6WHY9"/>
<feature type="compositionally biased region" description="Polar residues" evidence="1">
    <location>
        <begin position="250"/>
        <end position="283"/>
    </location>
</feature>
<name>A0A6P6WHY9_COFAR</name>
<dbReference type="RefSeq" id="XP_027113351.1">
    <property type="nucleotide sequence ID" value="XM_027257550.2"/>
</dbReference>
<feature type="region of interest" description="Disordered" evidence="1">
    <location>
        <begin position="222"/>
        <end position="292"/>
    </location>
</feature>
<organism evidence="2 3">
    <name type="scientific">Coffea arabica</name>
    <name type="common">Arabian coffee</name>
    <dbReference type="NCBI Taxonomy" id="13443"/>
    <lineage>
        <taxon>Eukaryota</taxon>
        <taxon>Viridiplantae</taxon>
        <taxon>Streptophyta</taxon>
        <taxon>Embryophyta</taxon>
        <taxon>Tracheophyta</taxon>
        <taxon>Spermatophyta</taxon>
        <taxon>Magnoliopsida</taxon>
        <taxon>eudicotyledons</taxon>
        <taxon>Gunneridae</taxon>
        <taxon>Pentapetalae</taxon>
        <taxon>asterids</taxon>
        <taxon>lamiids</taxon>
        <taxon>Gentianales</taxon>
        <taxon>Rubiaceae</taxon>
        <taxon>Ixoroideae</taxon>
        <taxon>Gardenieae complex</taxon>
        <taxon>Bertiereae - Coffeeae clade</taxon>
        <taxon>Coffeeae</taxon>
        <taxon>Coffea</taxon>
    </lineage>
</organism>
<gene>
    <name evidence="3" type="primary">LOC113731983</name>
</gene>
<evidence type="ECO:0000313" key="3">
    <source>
        <dbReference type="RefSeq" id="XP_027113351.1"/>
    </source>
</evidence>
<dbReference type="InterPro" id="IPR012438">
    <property type="entry name" value="DUF1639"/>
</dbReference>
<protein>
    <submittedName>
        <fullName evidence="3">Uncharacterized protein</fullName>
    </submittedName>
</protein>
<reference evidence="3" key="2">
    <citation type="submission" date="2025-08" db="UniProtKB">
        <authorList>
            <consortium name="RefSeq"/>
        </authorList>
    </citation>
    <scope>IDENTIFICATION</scope>
    <source>
        <tissue evidence="3">Leaves</tissue>
    </source>
</reference>
<feature type="compositionally biased region" description="Low complexity" evidence="1">
    <location>
        <begin position="68"/>
        <end position="79"/>
    </location>
</feature>
<keyword evidence="2" id="KW-1185">Reference proteome</keyword>
<accession>A0A6P6WHY9</accession>
<reference evidence="2" key="1">
    <citation type="journal article" date="2025" name="Foods">
        <title>Unveiling the Microbial Signatures of Arabica Coffee Cherries: Insights into Ripeness Specific Diversity, Functional Traits, and Implications for Quality and Safety.</title>
        <authorList>
            <consortium name="RefSeq"/>
            <person name="Tenea G.N."/>
            <person name="Cifuentes V."/>
            <person name="Reyes P."/>
            <person name="Cevallos-Vallejos M."/>
        </authorList>
    </citation>
    <scope>NUCLEOTIDE SEQUENCE [LARGE SCALE GENOMIC DNA]</scope>
</reference>
<dbReference type="PANTHER" id="PTHR33130">
    <property type="entry name" value="PUTATIVE (DUF1639)-RELATED"/>
    <property type="match status" value="1"/>
</dbReference>
<dbReference type="Proteomes" id="UP001652660">
    <property type="component" value="Chromosome 2e"/>
</dbReference>
<feature type="region of interest" description="Disordered" evidence="1">
    <location>
        <begin position="1"/>
        <end position="185"/>
    </location>
</feature>
<evidence type="ECO:0000256" key="1">
    <source>
        <dbReference type="SAM" id="MobiDB-lite"/>
    </source>
</evidence>
<feature type="region of interest" description="Disordered" evidence="1">
    <location>
        <begin position="197"/>
        <end position="216"/>
    </location>
</feature>
<dbReference type="OrthoDB" id="769821at2759"/>
<evidence type="ECO:0000313" key="2">
    <source>
        <dbReference type="Proteomes" id="UP001652660"/>
    </source>
</evidence>
<dbReference type="Pfam" id="PF07797">
    <property type="entry name" value="DUF1639"/>
    <property type="match status" value="1"/>
</dbReference>
<feature type="compositionally biased region" description="Low complexity" evidence="1">
    <location>
        <begin position="31"/>
        <end position="44"/>
    </location>
</feature>
<feature type="compositionally biased region" description="Basic and acidic residues" evidence="1">
    <location>
        <begin position="205"/>
        <end position="216"/>
    </location>
</feature>
<dbReference type="PANTHER" id="PTHR33130:SF40">
    <property type="entry name" value="CHROMOGRANIN (DUF1639)"/>
    <property type="match status" value="1"/>
</dbReference>
<feature type="compositionally biased region" description="Basic residues" evidence="1">
    <location>
        <begin position="20"/>
        <end position="29"/>
    </location>
</feature>
<dbReference type="GeneID" id="113731983"/>